<dbReference type="Proteomes" id="UP000246715">
    <property type="component" value="Segment"/>
</dbReference>
<evidence type="ECO:0000313" key="1">
    <source>
        <dbReference type="EMBL" id="ABT13931.1"/>
    </source>
</evidence>
<name>A7IUA7_PBCVM</name>
<protein>
    <submittedName>
        <fullName evidence="1">Uncharacterized protein M377L</fullName>
    </submittedName>
</protein>
<evidence type="ECO:0000313" key="2">
    <source>
        <dbReference type="Proteomes" id="UP000246715"/>
    </source>
</evidence>
<dbReference type="Pfam" id="PF19239">
    <property type="entry name" value="GIY_YIG_domain"/>
    <property type="match status" value="1"/>
</dbReference>
<organismHost>
    <name type="scientific">Paramecium bursaria</name>
    <dbReference type="NCBI Taxonomy" id="74790"/>
</organismHost>
<accession>A7IUA7</accession>
<dbReference type="EMBL" id="DQ491001">
    <property type="protein sequence ID" value="ABT13931.1"/>
    <property type="molecule type" value="Genomic_DNA"/>
</dbReference>
<reference evidence="1 2" key="1">
    <citation type="journal article" date="2007" name="Virology">
        <title>Sequence and annotation of the 314-kb MT325 and the 321-kb FR483 viruses that infect Chlorella Pbi.</title>
        <authorList>
            <person name="Fitzgerald L.A."/>
            <person name="Graves M.V."/>
            <person name="Li X."/>
            <person name="Feldblyum T."/>
            <person name="Hartigan J."/>
            <person name="Van Etten J.L."/>
        </authorList>
    </citation>
    <scope>NUCLEOTIDE SEQUENCE [LARGE SCALE GENOMIC DNA]</scope>
    <source>
        <strain evidence="1 2">MT325</strain>
    </source>
</reference>
<gene>
    <name evidence="1" type="primary">M377L</name>
    <name evidence="1" type="ORF">MT325_M377L</name>
</gene>
<organism evidence="1 2">
    <name type="scientific">Paramecium bursaria Chlorella virus MT325</name>
    <name type="common">PBCV-MT325</name>
    <dbReference type="NCBI Taxonomy" id="346932"/>
    <lineage>
        <taxon>Viruses</taxon>
        <taxon>Varidnaviria</taxon>
        <taxon>Bamfordvirae</taxon>
        <taxon>Nucleocytoviricota</taxon>
        <taxon>Megaviricetes</taxon>
        <taxon>Algavirales</taxon>
        <taxon>Phycodnaviridae</taxon>
        <taxon>Chlorovirus</taxon>
        <taxon>Chlorovirus conductrix</taxon>
        <taxon>Paramecium bursaria Chlorella virus A1</taxon>
    </lineage>
</organism>
<proteinExistence type="predicted"/>
<sequence>MASTNPANIINYSKADFNFVRREKTHPGYFSGYKKFFRGTKWHVFAGPAHSLEDSLTESRRYEVNKGLWEVPAVYEFAVAKTPNGKRFKTYIGTTKNLKNRHGGYLRDGDHIAHFMSAAVESGLFIMRRVRYIIPSANLPSNQIELAAVVAEQTETRFLGKFNYAWNSRQNGNVAMTRLPVKTSFLCMFSRIKWVRNKDVEKFM</sequence>